<dbReference type="InterPro" id="IPR036509">
    <property type="entry name" value="Met_Sox_Rdtase_MsrA_sf"/>
</dbReference>
<dbReference type="Gene3D" id="3.30.1060.10">
    <property type="entry name" value="Peptide methionine sulphoxide reductase MsrA"/>
    <property type="match status" value="1"/>
</dbReference>
<evidence type="ECO:0000256" key="1">
    <source>
        <dbReference type="ARBA" id="ARBA00023002"/>
    </source>
</evidence>
<dbReference type="EC" id="1.8.4.11" evidence="4"/>
<protein>
    <recommendedName>
        <fullName evidence="4">Peptide methionine sulfoxide reductase MsrA</fullName>
        <shortName evidence="4">Protein-methionine-S-oxide reductase</shortName>
        <ecNumber evidence="4">1.8.4.11</ecNumber>
    </recommendedName>
    <alternativeName>
        <fullName evidence="4">Peptide-methionine (S)-S-oxide reductase</fullName>
        <shortName evidence="4">Peptide Met(O) reductase</shortName>
    </alternativeName>
</protein>
<dbReference type="AlphaFoldDB" id="A0A6S7CRX3"/>
<proteinExistence type="inferred from homology"/>
<dbReference type="Pfam" id="PF01625">
    <property type="entry name" value="PMSR"/>
    <property type="match status" value="1"/>
</dbReference>
<comment type="similarity">
    <text evidence="4">Belongs to the MsrA Met sulfoxide reductase family.</text>
</comment>
<comment type="catalytic activity">
    <reaction evidence="3 4">
        <text>[thioredoxin]-disulfide + L-methionine + H2O = L-methionine (S)-S-oxide + [thioredoxin]-dithiol</text>
        <dbReference type="Rhea" id="RHEA:19993"/>
        <dbReference type="Rhea" id="RHEA-COMP:10698"/>
        <dbReference type="Rhea" id="RHEA-COMP:10700"/>
        <dbReference type="ChEBI" id="CHEBI:15377"/>
        <dbReference type="ChEBI" id="CHEBI:29950"/>
        <dbReference type="ChEBI" id="CHEBI:50058"/>
        <dbReference type="ChEBI" id="CHEBI:57844"/>
        <dbReference type="ChEBI" id="CHEBI:58772"/>
        <dbReference type="EC" id="1.8.4.11"/>
    </reaction>
</comment>
<evidence type="ECO:0000256" key="4">
    <source>
        <dbReference type="HAMAP-Rule" id="MF_01401"/>
    </source>
</evidence>
<organism evidence="6 7">
    <name type="scientific">Pararobbsia alpina</name>
    <dbReference type="NCBI Taxonomy" id="621374"/>
    <lineage>
        <taxon>Bacteria</taxon>
        <taxon>Pseudomonadati</taxon>
        <taxon>Pseudomonadota</taxon>
        <taxon>Betaproteobacteria</taxon>
        <taxon>Burkholderiales</taxon>
        <taxon>Burkholderiaceae</taxon>
        <taxon>Pararobbsia</taxon>
    </lineage>
</organism>
<comment type="catalytic activity">
    <reaction evidence="2 4">
        <text>L-methionyl-[protein] + [thioredoxin]-disulfide + H2O = L-methionyl-(S)-S-oxide-[protein] + [thioredoxin]-dithiol</text>
        <dbReference type="Rhea" id="RHEA:14217"/>
        <dbReference type="Rhea" id="RHEA-COMP:10698"/>
        <dbReference type="Rhea" id="RHEA-COMP:10700"/>
        <dbReference type="Rhea" id="RHEA-COMP:12313"/>
        <dbReference type="Rhea" id="RHEA-COMP:12315"/>
        <dbReference type="ChEBI" id="CHEBI:15377"/>
        <dbReference type="ChEBI" id="CHEBI:16044"/>
        <dbReference type="ChEBI" id="CHEBI:29950"/>
        <dbReference type="ChEBI" id="CHEBI:44120"/>
        <dbReference type="ChEBI" id="CHEBI:50058"/>
        <dbReference type="EC" id="1.8.4.11"/>
    </reaction>
</comment>
<dbReference type="SUPFAM" id="SSF55068">
    <property type="entry name" value="Peptide methionine sulfoxide reductase"/>
    <property type="match status" value="1"/>
</dbReference>
<dbReference type="InterPro" id="IPR002569">
    <property type="entry name" value="Met_Sox_Rdtase_MsrA_dom"/>
</dbReference>
<keyword evidence="1 4" id="KW-0560">Oxidoreductase</keyword>
<dbReference type="GO" id="GO:0008113">
    <property type="term" value="F:peptide-methionine (S)-S-oxide reductase activity"/>
    <property type="evidence" value="ECO:0007669"/>
    <property type="project" value="UniProtKB-UniRule"/>
</dbReference>
<dbReference type="PANTHER" id="PTHR43774:SF1">
    <property type="entry name" value="PEPTIDE METHIONINE SULFOXIDE REDUCTASE MSRA 2"/>
    <property type="match status" value="1"/>
</dbReference>
<feature type="active site" evidence="4">
    <location>
        <position position="52"/>
    </location>
</feature>
<evidence type="ECO:0000313" key="6">
    <source>
        <dbReference type="EMBL" id="CAB3786537.1"/>
    </source>
</evidence>
<dbReference type="EMBL" id="CADIKM010000008">
    <property type="protein sequence ID" value="CAB3786537.1"/>
    <property type="molecule type" value="Genomic_DNA"/>
</dbReference>
<name>A0A6S7CRX3_9BURK</name>
<dbReference type="Proteomes" id="UP000494115">
    <property type="component" value="Unassembled WGS sequence"/>
</dbReference>
<evidence type="ECO:0000256" key="3">
    <source>
        <dbReference type="ARBA" id="ARBA00048782"/>
    </source>
</evidence>
<accession>A0A6S7CRX3</accession>
<dbReference type="NCBIfam" id="TIGR00401">
    <property type="entry name" value="msrA"/>
    <property type="match status" value="1"/>
</dbReference>
<feature type="domain" description="Peptide methionine sulphoxide reductase MsrA" evidence="5">
    <location>
        <begin position="46"/>
        <end position="198"/>
    </location>
</feature>
<comment type="function">
    <text evidence="4">Has an important function as a repair enzyme for proteins that have been inactivated by oxidation. Catalyzes the reversible oxidation-reduction of methionine sulfoxide in proteins to methionine.</text>
</comment>
<sequence length="222" mass="24375">MLSGSAGDSIHAIYEEEIMTELHQTDTTAGQGTEARAGSGRSVEVATLGGGCFWCTEAVFLDVEGVTRVESGYAGGALKNPSYERICDGDTGHAEVVRLEFDPAKISFRDILNIFFAIHDPTQLNRQGNDVGTQYRSVVFTHDDTQRETALSVIDEIAKAGLYDGKIVTEVSPLNGNYWPAEPYHQNYFAQHPTQGYCSFVVAPKVAKFRQKFASRLKSRQA</sequence>
<evidence type="ECO:0000256" key="2">
    <source>
        <dbReference type="ARBA" id="ARBA00047806"/>
    </source>
</evidence>
<dbReference type="HAMAP" id="MF_01401">
    <property type="entry name" value="MsrA"/>
    <property type="match status" value="1"/>
</dbReference>
<evidence type="ECO:0000313" key="7">
    <source>
        <dbReference type="Proteomes" id="UP000494115"/>
    </source>
</evidence>
<reference evidence="6 7" key="1">
    <citation type="submission" date="2020-04" db="EMBL/GenBank/DDBJ databases">
        <authorList>
            <person name="De Canck E."/>
        </authorList>
    </citation>
    <scope>NUCLEOTIDE SEQUENCE [LARGE SCALE GENOMIC DNA]</scope>
    <source>
        <strain evidence="6 7">LMG 28138</strain>
    </source>
</reference>
<keyword evidence="7" id="KW-1185">Reference proteome</keyword>
<dbReference type="PANTHER" id="PTHR43774">
    <property type="entry name" value="PEPTIDE METHIONINE SULFOXIDE REDUCTASE"/>
    <property type="match status" value="1"/>
</dbReference>
<evidence type="ECO:0000259" key="5">
    <source>
        <dbReference type="Pfam" id="PF01625"/>
    </source>
</evidence>
<gene>
    <name evidence="6" type="primary">msrA_1</name>
    <name evidence="4" type="synonym">msrA</name>
    <name evidence="6" type="ORF">LMG28138_02244</name>
</gene>